<evidence type="ECO:0000256" key="4">
    <source>
        <dbReference type="ARBA" id="ARBA00013152"/>
    </source>
</evidence>
<dbReference type="FunFam" id="3.40.50.920:FF:000003">
    <property type="entry name" value="Transketolase"/>
    <property type="match status" value="1"/>
</dbReference>
<dbReference type="InterPro" id="IPR005475">
    <property type="entry name" value="Transketolase-like_Pyr-bd"/>
</dbReference>
<dbReference type="NCBIfam" id="TIGR00232">
    <property type="entry name" value="tktlase_bact"/>
    <property type="match status" value="1"/>
</dbReference>
<dbReference type="InterPro" id="IPR033247">
    <property type="entry name" value="Transketolase_fam"/>
</dbReference>
<evidence type="ECO:0000256" key="15">
    <source>
        <dbReference type="RuleBase" id="RU004996"/>
    </source>
</evidence>
<dbReference type="GO" id="GO:0006098">
    <property type="term" value="P:pentose-phosphate shunt"/>
    <property type="evidence" value="ECO:0007669"/>
    <property type="project" value="TreeGrafter"/>
</dbReference>
<feature type="site" description="Important for catalytic activity" evidence="14">
    <location>
        <position position="29"/>
    </location>
</feature>
<dbReference type="InterPro" id="IPR020826">
    <property type="entry name" value="Transketolase_BS"/>
</dbReference>
<dbReference type="Pfam" id="PF02779">
    <property type="entry name" value="Transket_pyr"/>
    <property type="match status" value="1"/>
</dbReference>
<evidence type="ECO:0000256" key="3">
    <source>
        <dbReference type="ARBA" id="ARBA00011738"/>
    </source>
</evidence>
<feature type="binding site" evidence="11">
    <location>
        <position position="480"/>
    </location>
    <ligand>
        <name>substrate</name>
    </ligand>
</feature>
<dbReference type="FunFam" id="3.40.50.970:FF:000003">
    <property type="entry name" value="Transketolase"/>
    <property type="match status" value="1"/>
</dbReference>
<feature type="binding site" evidence="11">
    <location>
        <position position="386"/>
    </location>
    <ligand>
        <name>substrate</name>
    </ligand>
</feature>
<evidence type="ECO:0000256" key="5">
    <source>
        <dbReference type="ARBA" id="ARBA00022679"/>
    </source>
</evidence>
<feature type="binding site" evidence="11">
    <location>
        <position position="264"/>
    </location>
    <ligand>
        <name>substrate</name>
    </ligand>
</feature>
<proteinExistence type="inferred from homology"/>
<dbReference type="SUPFAM" id="SSF52922">
    <property type="entry name" value="TK C-terminal domain-like"/>
    <property type="match status" value="1"/>
</dbReference>
<feature type="site" description="Important for catalytic activity" evidence="14">
    <location>
        <position position="264"/>
    </location>
</feature>
<evidence type="ECO:0000259" key="16">
    <source>
        <dbReference type="SMART" id="SM00861"/>
    </source>
</evidence>
<dbReference type="GO" id="GO:0046872">
    <property type="term" value="F:metal ion binding"/>
    <property type="evidence" value="ECO:0007669"/>
    <property type="project" value="UniProtKB-KW"/>
</dbReference>
<keyword evidence="18" id="KW-1185">Reference proteome</keyword>
<evidence type="ECO:0000256" key="2">
    <source>
        <dbReference type="ARBA" id="ARBA00007131"/>
    </source>
</evidence>
<comment type="cofactor">
    <cofactor evidence="1">
        <name>Co(2+)</name>
        <dbReference type="ChEBI" id="CHEBI:48828"/>
    </cofactor>
</comment>
<sequence length="685" mass="74641">MPYNKTDELAINTIRTLAVDATFAANSGHPGAPMGMAPVAHVLFNKFMTFNPKNPKWLNRDRFVLSNGHGCMLQYALLHLFGYDVTIDDLKAFRQVGSKTPGHPESTDTPGIEVTTGPLGQGFTNAVGLAIAQAHTAAVFNKPGYELVNNHTYTFFGDGCAMEGIASEAASTAGHLQLGNLIAIYDDNHISIDGDTKCAFTEDVTKRFESYGWHVQWVKDGDNDLEGIEAAIKKAKEVKDKPSMIRLTTTIGFGSVLQGTGGVHGNPLKEDDCKQVKEKFGFDPSKSFAVPQEVYDAYHKHAAEGAAAEQEWNQLLEKYSNEHKELAADLKRRLTGKLPDGWQNKLPVYKPSDKAVASRKLSESVLEAIYEAVPELLSGSADLTGSNNTRWKSAVDFQPPSLGIGDYSGRYLRYGVREHAMAGIMNGLSAYGTIIPAGGTFLNFVSYAAGSVRLSALSHHRVIYIATHDSIGLGEDGPTHQPIETLAHFRALPNMMVWRPADGNETSAAYYVALTSEKTPSILALTRQNLPQLEGSTIENGIKGGYVAVEAEGAQITLVSTGSEVSLCLEAAKYLKDNKGVTARVVSMPCMEVFDAQPKDYKLKVIPDGIPALSVEVMSTLGWEKYSHEQFGLNRFGASGPYKEVYAKFEFTPEGIAKRAVATIDFYKEVKPLRSPLNRAFQQLI</sequence>
<name>A0A2S6C3C7_9PEZI</name>
<organism evidence="17 18">
    <name type="scientific">Cercospora berteroae</name>
    <dbReference type="NCBI Taxonomy" id="357750"/>
    <lineage>
        <taxon>Eukaryota</taxon>
        <taxon>Fungi</taxon>
        <taxon>Dikarya</taxon>
        <taxon>Ascomycota</taxon>
        <taxon>Pezizomycotina</taxon>
        <taxon>Dothideomycetes</taxon>
        <taxon>Dothideomycetidae</taxon>
        <taxon>Mycosphaerellales</taxon>
        <taxon>Mycosphaerellaceae</taxon>
        <taxon>Cercospora</taxon>
    </lineage>
</organism>
<dbReference type="EMBL" id="PNEN01000570">
    <property type="protein sequence ID" value="PPJ54213.1"/>
    <property type="molecule type" value="Genomic_DNA"/>
</dbReference>
<evidence type="ECO:0000256" key="6">
    <source>
        <dbReference type="ARBA" id="ARBA00022723"/>
    </source>
</evidence>
<dbReference type="STRING" id="357750.A0A2S6C3C7"/>
<dbReference type="GO" id="GO:0004802">
    <property type="term" value="F:transketolase activity"/>
    <property type="evidence" value="ECO:0007669"/>
    <property type="project" value="UniProtKB-EC"/>
</dbReference>
<feature type="binding site" evidence="11">
    <location>
        <position position="476"/>
    </location>
    <ligand>
        <name>substrate</name>
    </ligand>
</feature>
<dbReference type="SUPFAM" id="SSF52518">
    <property type="entry name" value="Thiamin diphosphate-binding fold (THDP-binding)"/>
    <property type="match status" value="2"/>
</dbReference>
<evidence type="ECO:0000256" key="13">
    <source>
        <dbReference type="PIRSR" id="PIRSR605478-4"/>
    </source>
</evidence>
<evidence type="ECO:0000256" key="14">
    <source>
        <dbReference type="PIRSR" id="PIRSR605478-5"/>
    </source>
</evidence>
<keyword evidence="8 12" id="KW-0786">Thiamine pyrophosphate</keyword>
<dbReference type="SMART" id="SM00861">
    <property type="entry name" value="Transket_pyr"/>
    <property type="match status" value="1"/>
</dbReference>
<dbReference type="InterPro" id="IPR005478">
    <property type="entry name" value="Transketolase_bac-like"/>
</dbReference>
<dbReference type="PANTHER" id="PTHR43522:SF2">
    <property type="entry name" value="TRANSKETOLASE 1-RELATED"/>
    <property type="match status" value="1"/>
</dbReference>
<feature type="binding site" evidence="11">
    <location>
        <position position="527"/>
    </location>
    <ligand>
        <name>substrate</name>
    </ligand>
</feature>
<feature type="binding site" evidence="12">
    <location>
        <position position="188"/>
    </location>
    <ligand>
        <name>thiamine diphosphate</name>
        <dbReference type="ChEBI" id="CHEBI:58937"/>
    </ligand>
</feature>
<feature type="binding site" evidence="12">
    <location>
        <begin position="117"/>
        <end position="119"/>
    </location>
    <ligand>
        <name>thiamine diphosphate</name>
        <dbReference type="ChEBI" id="CHEBI:58937"/>
    </ligand>
</feature>
<evidence type="ECO:0000256" key="1">
    <source>
        <dbReference type="ARBA" id="ARBA00001941"/>
    </source>
</evidence>
<gene>
    <name evidence="17" type="ORF">CBER1_01049</name>
</gene>
<dbReference type="Pfam" id="PF00456">
    <property type="entry name" value="Transketolase_N"/>
    <property type="match status" value="1"/>
</dbReference>
<feature type="binding site" evidence="11">
    <location>
        <position position="359"/>
    </location>
    <ligand>
        <name>substrate</name>
    </ligand>
</feature>
<dbReference type="AlphaFoldDB" id="A0A2S6C3C7"/>
<comment type="similarity">
    <text evidence="2 15">Belongs to the transketolase family.</text>
</comment>
<dbReference type="InterPro" id="IPR009014">
    <property type="entry name" value="Transketo_C/PFOR_II"/>
</dbReference>
<dbReference type="OrthoDB" id="10267175at2759"/>
<dbReference type="InterPro" id="IPR005474">
    <property type="entry name" value="Transketolase_N"/>
</dbReference>
<feature type="binding site" evidence="12">
    <location>
        <position position="444"/>
    </location>
    <ligand>
        <name>thiamine diphosphate</name>
        <dbReference type="ChEBI" id="CHEBI:58937"/>
    </ligand>
</feature>
<dbReference type="InterPro" id="IPR029061">
    <property type="entry name" value="THDP-binding"/>
</dbReference>
<evidence type="ECO:0000256" key="10">
    <source>
        <dbReference type="PIRSR" id="PIRSR605478-1"/>
    </source>
</evidence>
<feature type="binding site" evidence="13">
    <location>
        <position position="190"/>
    </location>
    <ligand>
        <name>Mg(2+)</name>
        <dbReference type="ChEBI" id="CHEBI:18420"/>
    </ligand>
</feature>
<comment type="function">
    <text evidence="15">Catalyzes the transfer of a two-carbon ketol group from a ketose donor to an aldose acceptor, via a covalent intermediate with the cofactor thiamine pyrophosphate.</text>
</comment>
<feature type="binding site" evidence="13">
    <location>
        <position position="188"/>
    </location>
    <ligand>
        <name>Mg(2+)</name>
        <dbReference type="ChEBI" id="CHEBI:18420"/>
    </ligand>
</feature>
<dbReference type="EC" id="2.2.1.1" evidence="4 15"/>
<comment type="cofactor">
    <cofactor evidence="12">
        <name>thiamine diphosphate</name>
        <dbReference type="ChEBI" id="CHEBI:58937"/>
    </cofactor>
    <text evidence="12">Binds 1 thiamine pyrophosphate per subunit. During the reaction, the substrate forms a covalent intermediate with the cofactor.</text>
</comment>
<feature type="active site" description="Proton donor" evidence="10">
    <location>
        <position position="418"/>
    </location>
</feature>
<dbReference type="CDD" id="cd02012">
    <property type="entry name" value="TPP_TK"/>
    <property type="match status" value="1"/>
</dbReference>
<dbReference type="CDD" id="cd07033">
    <property type="entry name" value="TPP_PYR_DXS_TK_like"/>
    <property type="match status" value="1"/>
</dbReference>
<evidence type="ECO:0000256" key="8">
    <source>
        <dbReference type="ARBA" id="ARBA00023052"/>
    </source>
</evidence>
<accession>A0A2S6C3C7</accession>
<protein>
    <recommendedName>
        <fullName evidence="4 15">Transketolase</fullName>
        <ecNumber evidence="4 15">2.2.1.1</ecNumber>
    </recommendedName>
</protein>
<keyword evidence="6 13" id="KW-0479">Metal-binding</keyword>
<dbReference type="GO" id="GO:0005634">
    <property type="term" value="C:nucleus"/>
    <property type="evidence" value="ECO:0007669"/>
    <property type="project" value="TreeGrafter"/>
</dbReference>
<keyword evidence="5 15" id="KW-0808">Transferase</keyword>
<feature type="binding site" evidence="11">
    <location>
        <position position="29"/>
    </location>
    <ligand>
        <name>substrate</name>
    </ligand>
</feature>
<evidence type="ECO:0000256" key="7">
    <source>
        <dbReference type="ARBA" id="ARBA00022842"/>
    </source>
</evidence>
<comment type="cofactor">
    <cofactor evidence="15">
        <name>Mg(2+)</name>
        <dbReference type="ChEBI" id="CHEBI:18420"/>
    </cofactor>
    <cofactor evidence="15">
        <name>Ca(2+)</name>
        <dbReference type="ChEBI" id="CHEBI:29108"/>
    </cofactor>
    <cofactor evidence="15">
        <name>Mn(2+)</name>
        <dbReference type="ChEBI" id="CHEBI:29035"/>
    </cofactor>
    <cofactor evidence="15">
        <name>Co(2+)</name>
        <dbReference type="ChEBI" id="CHEBI:48828"/>
    </cofactor>
    <text evidence="15">Binds 1 Mg(2+) ion per subunit. Can also utilize other divalent metal cations, such as Ca(2+), Mn(2+) and Co(2+).</text>
</comment>
<feature type="domain" description="Transketolase-like pyrimidine-binding" evidence="16">
    <location>
        <begin position="356"/>
        <end position="532"/>
    </location>
</feature>
<dbReference type="PROSITE" id="PS00801">
    <property type="entry name" value="TRANSKETOLASE_1"/>
    <property type="match status" value="1"/>
</dbReference>
<feature type="binding site" evidence="12">
    <location>
        <position position="69"/>
    </location>
    <ligand>
        <name>thiamine diphosphate</name>
        <dbReference type="ChEBI" id="CHEBI:58937"/>
    </ligand>
</feature>
<evidence type="ECO:0000256" key="12">
    <source>
        <dbReference type="PIRSR" id="PIRSR605478-3"/>
    </source>
</evidence>
<keyword evidence="15" id="KW-0106">Calcium</keyword>
<comment type="cofactor">
    <cofactor evidence="13">
        <name>Mg(2+)</name>
        <dbReference type="ChEBI" id="CHEBI:18420"/>
    </cofactor>
    <text evidence="13">Binds 1 Mg(2+) ion per subunit. Can also utilize other divalent metal cations, such as Ca(2+), Mn(2+) and Co(2+).</text>
</comment>
<dbReference type="PANTHER" id="PTHR43522">
    <property type="entry name" value="TRANSKETOLASE"/>
    <property type="match status" value="1"/>
</dbReference>
<comment type="caution">
    <text evidence="17">The sequence shown here is derived from an EMBL/GenBank/DDBJ whole genome shotgun (WGS) entry which is preliminary data.</text>
</comment>
<reference evidence="18" key="1">
    <citation type="journal article" date="2017" name="bioRxiv">
        <title>Conservation of a gene cluster reveals novel cercosporin biosynthetic mechanisms and extends production to the genus Colletotrichum.</title>
        <authorList>
            <person name="de Jonge R."/>
            <person name="Ebert M.K."/>
            <person name="Huitt-Roehl C.R."/>
            <person name="Pal P."/>
            <person name="Suttle J.C."/>
            <person name="Spanner R.E."/>
            <person name="Neubauer J.D."/>
            <person name="Jurick W.M.II."/>
            <person name="Stott K.A."/>
            <person name="Secor G.A."/>
            <person name="Thomma B.P.H.J."/>
            <person name="Van de Peer Y."/>
            <person name="Townsend C.A."/>
            <person name="Bolton M.D."/>
        </authorList>
    </citation>
    <scope>NUCLEOTIDE SEQUENCE [LARGE SCALE GENOMIC DNA]</scope>
    <source>
        <strain evidence="18">CBS538.71</strain>
    </source>
</reference>
<keyword evidence="7 13" id="KW-0460">Magnesium</keyword>
<dbReference type="Pfam" id="PF22613">
    <property type="entry name" value="Transketolase_C_1"/>
    <property type="match status" value="1"/>
</dbReference>
<dbReference type="PROSITE" id="PS00802">
    <property type="entry name" value="TRANSKETOLASE_2"/>
    <property type="match status" value="1"/>
</dbReference>
<dbReference type="InterPro" id="IPR055152">
    <property type="entry name" value="Transketolase-like_C_2"/>
</dbReference>
<dbReference type="Proteomes" id="UP000237631">
    <property type="component" value="Unassembled WGS sequence"/>
</dbReference>
<dbReference type="InterPro" id="IPR049557">
    <property type="entry name" value="Transketolase_CS"/>
</dbReference>
<feature type="binding site" evidence="12">
    <location>
        <position position="264"/>
    </location>
    <ligand>
        <name>thiamine diphosphate</name>
        <dbReference type="ChEBI" id="CHEBI:58937"/>
    </ligand>
</feature>
<comment type="catalytic activity">
    <reaction evidence="9 15">
        <text>D-sedoheptulose 7-phosphate + D-glyceraldehyde 3-phosphate = aldehydo-D-ribose 5-phosphate + D-xylulose 5-phosphate</text>
        <dbReference type="Rhea" id="RHEA:10508"/>
        <dbReference type="ChEBI" id="CHEBI:57483"/>
        <dbReference type="ChEBI" id="CHEBI:57737"/>
        <dbReference type="ChEBI" id="CHEBI:58273"/>
        <dbReference type="ChEBI" id="CHEBI:59776"/>
        <dbReference type="EC" id="2.2.1.1"/>
    </reaction>
</comment>
<dbReference type="FunFam" id="3.40.50.970:FF:000004">
    <property type="entry name" value="Transketolase"/>
    <property type="match status" value="1"/>
</dbReference>
<evidence type="ECO:0000256" key="11">
    <source>
        <dbReference type="PIRSR" id="PIRSR605478-2"/>
    </source>
</evidence>
<comment type="subunit">
    <text evidence="3 15">Homodimer.</text>
</comment>
<dbReference type="Gene3D" id="3.40.50.970">
    <property type="match status" value="2"/>
</dbReference>
<feature type="binding site" evidence="13">
    <location>
        <position position="158"/>
    </location>
    <ligand>
        <name>Mg(2+)</name>
        <dbReference type="ChEBI" id="CHEBI:18420"/>
    </ligand>
</feature>
<dbReference type="GO" id="GO:0005829">
    <property type="term" value="C:cytosol"/>
    <property type="evidence" value="ECO:0007669"/>
    <property type="project" value="TreeGrafter"/>
</dbReference>
<feature type="binding site" evidence="12">
    <location>
        <position position="159"/>
    </location>
    <ligand>
        <name>thiamine diphosphate</name>
        <dbReference type="ChEBI" id="CHEBI:58937"/>
    </ligand>
</feature>
<evidence type="ECO:0000256" key="9">
    <source>
        <dbReference type="ARBA" id="ARBA00049473"/>
    </source>
</evidence>
<feature type="binding site" evidence="11">
    <location>
        <position position="468"/>
    </location>
    <ligand>
        <name>substrate</name>
    </ligand>
</feature>
<evidence type="ECO:0000313" key="17">
    <source>
        <dbReference type="EMBL" id="PPJ54213.1"/>
    </source>
</evidence>
<dbReference type="Gene3D" id="3.40.50.920">
    <property type="match status" value="1"/>
</dbReference>
<evidence type="ECO:0000313" key="18">
    <source>
        <dbReference type="Proteomes" id="UP000237631"/>
    </source>
</evidence>